<dbReference type="Pfam" id="PF00126">
    <property type="entry name" value="HTH_1"/>
    <property type="match status" value="1"/>
</dbReference>
<reference evidence="6" key="1">
    <citation type="journal article" date="2014" name="Int. J. Syst. Evol. Microbiol.">
        <title>Complete genome sequence of Corynebacterium casei LMG S-19264T (=DSM 44701T), isolated from a smear-ripened cheese.</title>
        <authorList>
            <consortium name="US DOE Joint Genome Institute (JGI-PGF)"/>
            <person name="Walter F."/>
            <person name="Albersmeier A."/>
            <person name="Kalinowski J."/>
            <person name="Ruckert C."/>
        </authorList>
    </citation>
    <scope>NUCLEOTIDE SEQUENCE</scope>
    <source>
        <strain evidence="6">CGMCC 1.10998</strain>
    </source>
</reference>
<proteinExistence type="inferred from homology"/>
<name>A0A916UD56_9BURK</name>
<evidence type="ECO:0000259" key="5">
    <source>
        <dbReference type="PROSITE" id="PS50931"/>
    </source>
</evidence>
<dbReference type="AlphaFoldDB" id="A0A916UD56"/>
<keyword evidence="4" id="KW-0804">Transcription</keyword>
<dbReference type="GO" id="GO:0000976">
    <property type="term" value="F:transcription cis-regulatory region binding"/>
    <property type="evidence" value="ECO:0007669"/>
    <property type="project" value="TreeGrafter"/>
</dbReference>
<comment type="similarity">
    <text evidence="1">Belongs to the LysR transcriptional regulatory family.</text>
</comment>
<keyword evidence="2" id="KW-0805">Transcription regulation</keyword>
<dbReference type="InterPro" id="IPR036388">
    <property type="entry name" value="WH-like_DNA-bd_sf"/>
</dbReference>
<dbReference type="InterPro" id="IPR036390">
    <property type="entry name" value="WH_DNA-bd_sf"/>
</dbReference>
<reference evidence="6" key="2">
    <citation type="submission" date="2020-09" db="EMBL/GenBank/DDBJ databases">
        <authorList>
            <person name="Sun Q."/>
            <person name="Zhou Y."/>
        </authorList>
    </citation>
    <scope>NUCLEOTIDE SEQUENCE</scope>
    <source>
        <strain evidence="6">CGMCC 1.10998</strain>
    </source>
</reference>
<dbReference type="Pfam" id="PF03466">
    <property type="entry name" value="LysR_substrate"/>
    <property type="match status" value="1"/>
</dbReference>
<keyword evidence="7" id="KW-1185">Reference proteome</keyword>
<dbReference type="SUPFAM" id="SSF46785">
    <property type="entry name" value="Winged helix' DNA-binding domain"/>
    <property type="match status" value="1"/>
</dbReference>
<dbReference type="Gene3D" id="1.10.10.10">
    <property type="entry name" value="Winged helix-like DNA-binding domain superfamily/Winged helix DNA-binding domain"/>
    <property type="match status" value="1"/>
</dbReference>
<evidence type="ECO:0000313" key="6">
    <source>
        <dbReference type="EMBL" id="GGC69383.1"/>
    </source>
</evidence>
<dbReference type="Gene3D" id="3.40.190.290">
    <property type="match status" value="1"/>
</dbReference>
<evidence type="ECO:0000256" key="2">
    <source>
        <dbReference type="ARBA" id="ARBA00023015"/>
    </source>
</evidence>
<dbReference type="GO" id="GO:0003700">
    <property type="term" value="F:DNA-binding transcription factor activity"/>
    <property type="evidence" value="ECO:0007669"/>
    <property type="project" value="InterPro"/>
</dbReference>
<protein>
    <submittedName>
        <fullName evidence="6">LysR family transcriptional regulator</fullName>
    </submittedName>
</protein>
<dbReference type="PANTHER" id="PTHR30126:SF91">
    <property type="entry name" value="LYSR FAMILY TRANSCRIPTIONAL REGULATOR"/>
    <property type="match status" value="1"/>
</dbReference>
<gene>
    <name evidence="6" type="ORF">GCM10011396_15510</name>
</gene>
<dbReference type="RefSeq" id="WP_188565338.1">
    <property type="nucleotide sequence ID" value="NZ_BMED01000001.1"/>
</dbReference>
<dbReference type="PROSITE" id="PS50931">
    <property type="entry name" value="HTH_LYSR"/>
    <property type="match status" value="1"/>
</dbReference>
<evidence type="ECO:0000256" key="3">
    <source>
        <dbReference type="ARBA" id="ARBA00023125"/>
    </source>
</evidence>
<accession>A0A916UD56</accession>
<dbReference type="InterPro" id="IPR000847">
    <property type="entry name" value="LysR_HTH_N"/>
</dbReference>
<dbReference type="Proteomes" id="UP000637423">
    <property type="component" value="Unassembled WGS sequence"/>
</dbReference>
<comment type="caution">
    <text evidence="6">The sequence shown here is derived from an EMBL/GenBank/DDBJ whole genome shotgun (WGS) entry which is preliminary data.</text>
</comment>
<evidence type="ECO:0000256" key="1">
    <source>
        <dbReference type="ARBA" id="ARBA00009437"/>
    </source>
</evidence>
<dbReference type="SUPFAM" id="SSF53850">
    <property type="entry name" value="Periplasmic binding protein-like II"/>
    <property type="match status" value="1"/>
</dbReference>
<feature type="domain" description="HTH lysR-type" evidence="5">
    <location>
        <begin position="10"/>
        <end position="68"/>
    </location>
</feature>
<organism evidence="6 7">
    <name type="scientific">Undibacterium terreum</name>
    <dbReference type="NCBI Taxonomy" id="1224302"/>
    <lineage>
        <taxon>Bacteria</taxon>
        <taxon>Pseudomonadati</taxon>
        <taxon>Pseudomonadota</taxon>
        <taxon>Betaproteobacteria</taxon>
        <taxon>Burkholderiales</taxon>
        <taxon>Oxalobacteraceae</taxon>
        <taxon>Undibacterium</taxon>
    </lineage>
</organism>
<keyword evidence="3" id="KW-0238">DNA-binding</keyword>
<evidence type="ECO:0000313" key="7">
    <source>
        <dbReference type="Proteomes" id="UP000637423"/>
    </source>
</evidence>
<dbReference type="PANTHER" id="PTHR30126">
    <property type="entry name" value="HTH-TYPE TRANSCRIPTIONAL REGULATOR"/>
    <property type="match status" value="1"/>
</dbReference>
<dbReference type="InterPro" id="IPR005119">
    <property type="entry name" value="LysR_subst-bd"/>
</dbReference>
<evidence type="ECO:0000256" key="4">
    <source>
        <dbReference type="ARBA" id="ARBA00023163"/>
    </source>
</evidence>
<sequence>MPLPKTPRPPTLDQIQVFLAVVEEGSFVGAARRLSRATSVISYAIANLESQLELELFDRNTTRKPQLTDAGRAVLAELRKVSMGVEDLLAKARGLLTGLEAEVVLVVDVMFPTAWLVEVMQDFQKTFPTVGLRLHVEALGAVAQHVLDGSATIGVSGAIEIKTAQLERYSFAGVRLIPVAAPTHPLSQHQGEVTQAMARNYQQLVLTDRSRLTEGQDFGVIAVRTLRLTDLNAKYALLLAGLGWGSMPETMISDDIASGRLSVLQSSEWRHATYRFQTLSRTDIPPGPAARWMLQRFRETSWQV</sequence>
<dbReference type="EMBL" id="BMED01000001">
    <property type="protein sequence ID" value="GGC69383.1"/>
    <property type="molecule type" value="Genomic_DNA"/>
</dbReference>